<comment type="pathway">
    <text evidence="1">Purine metabolism; IMP biosynthesis via de novo pathway; N(2)-formyl-N(1)-(5-phospho-D-ribosyl)glycinamide from N(1)-(5-phospho-D-ribosyl)glycinamide (10-formyl THF route): step 1/1.</text>
</comment>
<dbReference type="RefSeq" id="WP_105192859.1">
    <property type="nucleotide sequence ID" value="NZ_PTQZ01000188.1"/>
</dbReference>
<keyword evidence="7" id="KW-1185">Reference proteome</keyword>
<dbReference type="Pfam" id="PF00551">
    <property type="entry name" value="Formyl_trans_N"/>
    <property type="match status" value="1"/>
</dbReference>
<dbReference type="GO" id="GO:0004644">
    <property type="term" value="F:phosphoribosylglycinamide formyltransferase activity"/>
    <property type="evidence" value="ECO:0007669"/>
    <property type="project" value="UniProtKB-UniRule"/>
</dbReference>
<evidence type="ECO:0000256" key="4">
    <source>
        <dbReference type="NCBIfam" id="TIGR00639"/>
    </source>
</evidence>
<comment type="caution">
    <text evidence="6">The sequence shown here is derived from an EMBL/GenBank/DDBJ whole genome shotgun (WGS) entry which is preliminary data.</text>
</comment>
<dbReference type="GO" id="GO:0005829">
    <property type="term" value="C:cytosol"/>
    <property type="evidence" value="ECO:0007669"/>
    <property type="project" value="TreeGrafter"/>
</dbReference>
<dbReference type="PANTHER" id="PTHR43369:SF2">
    <property type="entry name" value="PHOSPHORIBOSYLGLYCINAMIDE FORMYLTRANSFERASE"/>
    <property type="match status" value="1"/>
</dbReference>
<evidence type="ECO:0000256" key="1">
    <source>
        <dbReference type="ARBA" id="ARBA00005054"/>
    </source>
</evidence>
<feature type="domain" description="Formyl transferase N-terminal" evidence="5">
    <location>
        <begin position="4"/>
        <end position="200"/>
    </location>
</feature>
<name>A0A2P6ARJ9_9GAMM</name>
<dbReference type="AlphaFoldDB" id="A0A2P6ARJ9"/>
<dbReference type="InterPro" id="IPR036477">
    <property type="entry name" value="Formyl_transf_N_sf"/>
</dbReference>
<accession>A0A2P6ARJ9</accession>
<dbReference type="GO" id="GO:0006189">
    <property type="term" value="P:'de novo' IMP biosynthetic process"/>
    <property type="evidence" value="ECO:0007669"/>
    <property type="project" value="InterPro"/>
</dbReference>
<reference evidence="7" key="1">
    <citation type="submission" date="2018-02" db="EMBL/GenBank/DDBJ databases">
        <title>Genome sequencing of Solimonas sp. HR-BB.</title>
        <authorList>
            <person name="Lee Y."/>
            <person name="Jeon C.O."/>
        </authorList>
    </citation>
    <scope>NUCLEOTIDE SEQUENCE [LARGE SCALE GENOMIC DNA]</scope>
    <source>
        <strain evidence="7">HR-E</strain>
    </source>
</reference>
<dbReference type="CDD" id="cd08645">
    <property type="entry name" value="FMT_core_GART"/>
    <property type="match status" value="1"/>
</dbReference>
<evidence type="ECO:0000256" key="2">
    <source>
        <dbReference type="ARBA" id="ARBA00022679"/>
    </source>
</evidence>
<dbReference type="NCBIfam" id="TIGR00639">
    <property type="entry name" value="PurN"/>
    <property type="match status" value="1"/>
</dbReference>
<dbReference type="OrthoDB" id="9806170at2"/>
<dbReference type="Gene3D" id="3.40.50.170">
    <property type="entry name" value="Formyl transferase, N-terminal domain"/>
    <property type="match status" value="1"/>
</dbReference>
<dbReference type="PANTHER" id="PTHR43369">
    <property type="entry name" value="PHOSPHORIBOSYLGLYCINAMIDE FORMYLTRANSFERASE"/>
    <property type="match status" value="1"/>
</dbReference>
<protein>
    <recommendedName>
        <fullName evidence="4">Phosphoribosylglycinamide formyltransferase</fullName>
        <ecNumber evidence="4">2.1.2.2</ecNumber>
    </recommendedName>
</protein>
<proteinExistence type="inferred from homology"/>
<dbReference type="HAMAP" id="MF_01930">
    <property type="entry name" value="PurN"/>
    <property type="match status" value="1"/>
</dbReference>
<evidence type="ECO:0000313" key="7">
    <source>
        <dbReference type="Proteomes" id="UP000243900"/>
    </source>
</evidence>
<evidence type="ECO:0000259" key="5">
    <source>
        <dbReference type="Pfam" id="PF00551"/>
    </source>
</evidence>
<organism evidence="6 7">
    <name type="scientific">Amnimonas aquatica</name>
    <dbReference type="NCBI Taxonomy" id="2094561"/>
    <lineage>
        <taxon>Bacteria</taxon>
        <taxon>Pseudomonadati</taxon>
        <taxon>Pseudomonadota</taxon>
        <taxon>Gammaproteobacteria</taxon>
        <taxon>Moraxellales</taxon>
        <taxon>Moraxellaceae</taxon>
        <taxon>Amnimonas</taxon>
    </lineage>
</organism>
<dbReference type="EMBL" id="PTQZ01000188">
    <property type="protein sequence ID" value="PQA37200.1"/>
    <property type="molecule type" value="Genomic_DNA"/>
</dbReference>
<evidence type="ECO:0000256" key="3">
    <source>
        <dbReference type="ARBA" id="ARBA00022755"/>
    </source>
</evidence>
<dbReference type="InterPro" id="IPR004607">
    <property type="entry name" value="GART"/>
</dbReference>
<dbReference type="InterPro" id="IPR002376">
    <property type="entry name" value="Formyl_transf_N"/>
</dbReference>
<feature type="non-terminal residue" evidence="6">
    <location>
        <position position="214"/>
    </location>
</feature>
<sequence length="214" mass="23006">MSLRLVVLISGSGSNLQAILEACGQAAGRPGDGQTGEPADSSATMDARVVGVLSNRDDAYGLTRARQAGVDTAVLAHTGYPDRESFDAAMAEIIDRWQPDVVVLAGFMRILSASFVSRYQGRLLNIHPSLLPKYKGLHTHQRALDAGDLEHGCSVHFVTPELDGGPVIAQAVVDVRPEDTAATLADRVHAAEHRLYPAVLGWLADGRLRYRDEK</sequence>
<evidence type="ECO:0000313" key="6">
    <source>
        <dbReference type="EMBL" id="PQA37200.1"/>
    </source>
</evidence>
<gene>
    <name evidence="6" type="ORF">C5O18_07555</name>
</gene>
<dbReference type="EC" id="2.1.2.2" evidence="4"/>
<keyword evidence="2 6" id="KW-0808">Transferase</keyword>
<keyword evidence="3" id="KW-0658">Purine biosynthesis</keyword>
<dbReference type="Proteomes" id="UP000243900">
    <property type="component" value="Unassembled WGS sequence"/>
</dbReference>
<dbReference type="SUPFAM" id="SSF53328">
    <property type="entry name" value="Formyltransferase"/>
    <property type="match status" value="1"/>
</dbReference>